<dbReference type="RefSeq" id="XP_064718581.1">
    <property type="nucleotide sequence ID" value="XM_064862509.1"/>
</dbReference>
<evidence type="ECO:0000256" key="6">
    <source>
        <dbReference type="SAM" id="MobiDB-lite"/>
    </source>
</evidence>
<proteinExistence type="inferred from homology"/>
<dbReference type="PANTHER" id="PTHR12838">
    <property type="entry name" value="U3 SMALL NUCLEOLAR RNA-ASSOCIATED PROTEIN 11"/>
    <property type="match status" value="1"/>
</dbReference>
<dbReference type="InterPro" id="IPR007144">
    <property type="entry name" value="SSU_processome_Utp11"/>
</dbReference>
<evidence type="ECO:0000256" key="3">
    <source>
        <dbReference type="ARBA" id="ARBA00008105"/>
    </source>
</evidence>
<dbReference type="EMBL" id="CP143806">
    <property type="protein sequence ID" value="WVO19341.1"/>
    <property type="molecule type" value="Genomic_DNA"/>
</dbReference>
<comment type="function">
    <text evidence="1">Involved in nucleolar processing of pre-18S ribosomal RNA.</text>
</comment>
<comment type="subcellular location">
    <subcellularLocation>
        <location evidence="2">Nucleus</location>
        <location evidence="2">Nucleolus</location>
    </subcellularLocation>
</comment>
<evidence type="ECO:0000256" key="2">
    <source>
        <dbReference type="ARBA" id="ARBA00004604"/>
    </source>
</evidence>
<sequence>MVNAARKNLMSRRNHKERAQPLHRARLGHLEKHKDYVHRARDYKSKQERIRKLREKAAFRNKDEFYWGMVKGKTKGGVAIGERGFEALSTEVVKLLKSQDLGYIRVQIAKDEKAITKLRAELEVTSPASHTSEEWSAASELAEVEKLAEMGVVLSSALSSKKGKGKSKAPAEVENYGNESEEEEQQKLEEEQVDLGWEEPQPVKKRKAKTVEPTKEEFNEEAAAEEAREYRLQLLSDLSAHLNRLKLLRQAEAKLETTKGLMGKGAVKKVREHGWVEDESQPEDRNGDRKKWQGKIWKWKMERRK</sequence>
<name>A0ABZ2APT9_9TREE</name>
<comment type="similarity">
    <text evidence="3">Belongs to the UTP11 family.</text>
</comment>
<keyword evidence="4" id="KW-0698">rRNA processing</keyword>
<feature type="region of interest" description="Disordered" evidence="6">
    <location>
        <begin position="272"/>
        <end position="292"/>
    </location>
</feature>
<reference evidence="7 8" key="1">
    <citation type="submission" date="2024-01" db="EMBL/GenBank/DDBJ databases">
        <title>Comparative genomics of Cryptococcus and Kwoniella reveals pathogenesis evolution and contrasting modes of karyotype evolution via chromosome fusion or intercentromeric recombination.</title>
        <authorList>
            <person name="Coelho M.A."/>
            <person name="David-Palma M."/>
            <person name="Shea T."/>
            <person name="Bowers K."/>
            <person name="McGinley-Smith S."/>
            <person name="Mohammad A.W."/>
            <person name="Gnirke A."/>
            <person name="Yurkov A.M."/>
            <person name="Nowrousian M."/>
            <person name="Sun S."/>
            <person name="Cuomo C.A."/>
            <person name="Heitman J."/>
        </authorList>
    </citation>
    <scope>NUCLEOTIDE SEQUENCE [LARGE SCALE GENOMIC DNA]</scope>
    <source>
        <strain evidence="7 8">7685027</strain>
    </source>
</reference>
<feature type="region of interest" description="Disordered" evidence="6">
    <location>
        <begin position="159"/>
        <end position="222"/>
    </location>
</feature>
<dbReference type="GeneID" id="89987396"/>
<organism evidence="7 8">
    <name type="scientific">Cryptococcus decagattii</name>
    <dbReference type="NCBI Taxonomy" id="1859122"/>
    <lineage>
        <taxon>Eukaryota</taxon>
        <taxon>Fungi</taxon>
        <taxon>Dikarya</taxon>
        <taxon>Basidiomycota</taxon>
        <taxon>Agaricomycotina</taxon>
        <taxon>Tremellomycetes</taxon>
        <taxon>Tremellales</taxon>
        <taxon>Cryptococcaceae</taxon>
        <taxon>Cryptococcus</taxon>
        <taxon>Cryptococcus gattii species complex</taxon>
    </lineage>
</organism>
<keyword evidence="8" id="KW-1185">Reference proteome</keyword>
<evidence type="ECO:0000313" key="8">
    <source>
        <dbReference type="Proteomes" id="UP001432216"/>
    </source>
</evidence>
<evidence type="ECO:0000256" key="5">
    <source>
        <dbReference type="ARBA" id="ARBA00023242"/>
    </source>
</evidence>
<evidence type="ECO:0000256" key="4">
    <source>
        <dbReference type="ARBA" id="ARBA00022552"/>
    </source>
</evidence>
<dbReference type="Proteomes" id="UP001432216">
    <property type="component" value="Chromosome 1"/>
</dbReference>
<evidence type="ECO:0000313" key="7">
    <source>
        <dbReference type="EMBL" id="WVO19341.1"/>
    </source>
</evidence>
<keyword evidence="5" id="KW-0539">Nucleus</keyword>
<gene>
    <name evidence="7" type="ORF">IAS62_000620</name>
</gene>
<feature type="compositionally biased region" description="Basic and acidic residues" evidence="6">
    <location>
        <begin position="272"/>
        <end position="291"/>
    </location>
</feature>
<accession>A0ABZ2APT9</accession>
<evidence type="ECO:0008006" key="9">
    <source>
        <dbReference type="Google" id="ProtNLM"/>
    </source>
</evidence>
<dbReference type="Pfam" id="PF03998">
    <property type="entry name" value="Utp11"/>
    <property type="match status" value="1"/>
</dbReference>
<dbReference type="PANTHER" id="PTHR12838:SF0">
    <property type="entry name" value="U3 SMALL NUCLEOLAR RNA-ASSOCIATED PROTEIN 11-RELATED"/>
    <property type="match status" value="1"/>
</dbReference>
<protein>
    <recommendedName>
        <fullName evidence="9">U3 small nucleolar RNA-associated protein 11</fullName>
    </recommendedName>
</protein>
<evidence type="ECO:0000256" key="1">
    <source>
        <dbReference type="ARBA" id="ARBA00004099"/>
    </source>
</evidence>